<comment type="catalytic activity">
    <reaction evidence="31">
        <text>1-(5Z,8Z,11Z,14Z-eicosatetraenoyl)-sn-glycero-3-phosphocholine + H2O = 1-(5Z,8Z,11Z,14Z-eicosatetraenoyl)-sn-glycerol + phosphocholine + H(+)</text>
        <dbReference type="Rhea" id="RHEA:41003"/>
        <dbReference type="ChEBI" id="CHEBI:15377"/>
        <dbReference type="ChEBI" id="CHEBI:15378"/>
        <dbReference type="ChEBI" id="CHEBI:34071"/>
        <dbReference type="ChEBI" id="CHEBI:74344"/>
        <dbReference type="ChEBI" id="CHEBI:295975"/>
    </reaction>
    <physiologicalReaction direction="left-to-right" evidence="31">
        <dbReference type="Rhea" id="RHEA:41004"/>
    </physiologicalReaction>
</comment>
<dbReference type="SUPFAM" id="SSF53649">
    <property type="entry name" value="Alkaline phosphatase-like"/>
    <property type="match status" value="2"/>
</dbReference>
<organism evidence="33 34">
    <name type="scientific">Trichonephila inaurata madagascariensis</name>
    <dbReference type="NCBI Taxonomy" id="2747483"/>
    <lineage>
        <taxon>Eukaryota</taxon>
        <taxon>Metazoa</taxon>
        <taxon>Ecdysozoa</taxon>
        <taxon>Arthropoda</taxon>
        <taxon>Chelicerata</taxon>
        <taxon>Arachnida</taxon>
        <taxon>Araneae</taxon>
        <taxon>Araneomorphae</taxon>
        <taxon>Entelegynae</taxon>
        <taxon>Araneoidea</taxon>
        <taxon>Nephilidae</taxon>
        <taxon>Trichonephila</taxon>
        <taxon>Trichonephila inaurata</taxon>
    </lineage>
</organism>
<dbReference type="EC" id="3.1.4.38" evidence="4"/>
<evidence type="ECO:0000256" key="26">
    <source>
        <dbReference type="ARBA" id="ARBA00047779"/>
    </source>
</evidence>
<evidence type="ECO:0000256" key="6">
    <source>
        <dbReference type="ARBA" id="ARBA00022553"/>
    </source>
</evidence>
<comment type="catalytic activity">
    <reaction evidence="29">
        <text>sn-glycerol 3-phosphocholine + H2O = phosphocholine + glycerol + H(+)</text>
        <dbReference type="Rhea" id="RHEA:19545"/>
        <dbReference type="ChEBI" id="CHEBI:15377"/>
        <dbReference type="ChEBI" id="CHEBI:15378"/>
        <dbReference type="ChEBI" id="CHEBI:16870"/>
        <dbReference type="ChEBI" id="CHEBI:17754"/>
        <dbReference type="ChEBI" id="CHEBI:295975"/>
        <dbReference type="EC" id="3.1.4.38"/>
    </reaction>
    <physiologicalReaction direction="left-to-right" evidence="29">
        <dbReference type="Rhea" id="RHEA:19546"/>
    </physiologicalReaction>
</comment>
<comment type="catalytic activity">
    <reaction evidence="25">
        <text>a 1-acyl-sn-glycero-3-phosphocholine + H2O = a 1-acyl-sn-glycerol + phosphocholine + H(+)</text>
        <dbReference type="Rhea" id="RHEA:44720"/>
        <dbReference type="ChEBI" id="CHEBI:15377"/>
        <dbReference type="ChEBI" id="CHEBI:15378"/>
        <dbReference type="ChEBI" id="CHEBI:58168"/>
        <dbReference type="ChEBI" id="CHEBI:64683"/>
        <dbReference type="ChEBI" id="CHEBI:295975"/>
    </reaction>
    <physiologicalReaction direction="left-to-right" evidence="25">
        <dbReference type="Rhea" id="RHEA:44721"/>
    </physiologicalReaction>
</comment>
<evidence type="ECO:0000256" key="17">
    <source>
        <dbReference type="ARBA" id="ARBA00023288"/>
    </source>
</evidence>
<evidence type="ECO:0000256" key="18">
    <source>
        <dbReference type="ARBA" id="ARBA00031167"/>
    </source>
</evidence>
<evidence type="ECO:0000256" key="12">
    <source>
        <dbReference type="ARBA" id="ARBA00022963"/>
    </source>
</evidence>
<evidence type="ECO:0000256" key="27">
    <source>
        <dbReference type="ARBA" id="ARBA00048209"/>
    </source>
</evidence>
<accession>A0A8X6XZ76</accession>
<comment type="catalytic activity">
    <reaction evidence="24">
        <text>a 1-O-alkyl-sn-glycero-3-phosphocholine + H2O = a 1-O-alkyl-sn-glycerol + phosphocholine + H(+)</text>
        <dbReference type="Rhea" id="RHEA:36083"/>
        <dbReference type="ChEBI" id="CHEBI:15377"/>
        <dbReference type="ChEBI" id="CHEBI:15378"/>
        <dbReference type="ChEBI" id="CHEBI:15850"/>
        <dbReference type="ChEBI" id="CHEBI:30909"/>
        <dbReference type="ChEBI" id="CHEBI:295975"/>
    </reaction>
    <physiologicalReaction direction="left-to-right" evidence="24">
        <dbReference type="Rhea" id="RHEA:36084"/>
    </physiologicalReaction>
</comment>
<name>A0A8X6XZ76_9ARAC</name>
<dbReference type="Gene3D" id="3.40.720.10">
    <property type="entry name" value="Alkaline Phosphatase, subunit A"/>
    <property type="match status" value="2"/>
</dbReference>
<evidence type="ECO:0000256" key="22">
    <source>
        <dbReference type="ARBA" id="ARBA00047322"/>
    </source>
</evidence>
<dbReference type="InterPro" id="IPR002591">
    <property type="entry name" value="Phosphodiest/P_Trfase"/>
</dbReference>
<keyword evidence="10" id="KW-0378">Hydrolase</keyword>
<evidence type="ECO:0000256" key="23">
    <source>
        <dbReference type="ARBA" id="ARBA00047482"/>
    </source>
</evidence>
<dbReference type="Gene3D" id="3.60.10.10">
    <property type="entry name" value="Endonuclease/exonuclease/phosphatase"/>
    <property type="match status" value="1"/>
</dbReference>
<comment type="similarity">
    <text evidence="3">Belongs to the nucleotide pyrophosphatase/phosphodiesterase family.</text>
</comment>
<comment type="catalytic activity">
    <reaction evidence="28">
        <text>sphing-4-enine-phosphocholine + H2O = sphing-4-enine + phosphocholine + H(+)</text>
        <dbReference type="Rhea" id="RHEA:41095"/>
        <dbReference type="ChEBI" id="CHEBI:15377"/>
        <dbReference type="ChEBI" id="CHEBI:15378"/>
        <dbReference type="ChEBI" id="CHEBI:57756"/>
        <dbReference type="ChEBI" id="CHEBI:58906"/>
        <dbReference type="ChEBI" id="CHEBI:295975"/>
    </reaction>
    <physiologicalReaction direction="left-to-right" evidence="28">
        <dbReference type="Rhea" id="RHEA:41096"/>
    </physiologicalReaction>
</comment>
<keyword evidence="16" id="KW-0325">Glycoprotein</keyword>
<comment type="subcellular location">
    <subcellularLocation>
        <location evidence="2">Cell membrane</location>
        <topology evidence="2">Lipid-anchor</topology>
        <topology evidence="2">GPI-anchor</topology>
    </subcellularLocation>
</comment>
<evidence type="ECO:0000256" key="25">
    <source>
        <dbReference type="ARBA" id="ARBA00047600"/>
    </source>
</evidence>
<reference evidence="33" key="1">
    <citation type="submission" date="2020-08" db="EMBL/GenBank/DDBJ databases">
        <title>Multicomponent nature underlies the extraordinary mechanical properties of spider dragline silk.</title>
        <authorList>
            <person name="Kono N."/>
            <person name="Nakamura H."/>
            <person name="Mori M."/>
            <person name="Yoshida Y."/>
            <person name="Ohtoshi R."/>
            <person name="Malay A.D."/>
            <person name="Moran D.A.P."/>
            <person name="Tomita M."/>
            <person name="Numata K."/>
            <person name="Arakawa K."/>
        </authorList>
    </citation>
    <scope>NUCLEOTIDE SEQUENCE</scope>
</reference>
<keyword evidence="6" id="KW-0597">Phosphoprotein</keyword>
<keyword evidence="7" id="KW-0336">GPI-anchor</keyword>
<evidence type="ECO:0000256" key="30">
    <source>
        <dbReference type="ARBA" id="ARBA00049092"/>
    </source>
</evidence>
<comment type="catalytic activity">
    <reaction evidence="26">
        <text>1-tetradecanoyl-sn-glycero-3-phosphocholine + H2O = 1-tetradecanoyl-sn-glycerol + phosphocholine + H(+)</text>
        <dbReference type="Rhea" id="RHEA:40999"/>
        <dbReference type="ChEBI" id="CHEBI:15377"/>
        <dbReference type="ChEBI" id="CHEBI:15378"/>
        <dbReference type="ChEBI" id="CHEBI:64489"/>
        <dbReference type="ChEBI" id="CHEBI:75536"/>
        <dbReference type="ChEBI" id="CHEBI:295975"/>
    </reaction>
    <physiologicalReaction direction="left-to-right" evidence="26">
        <dbReference type="Rhea" id="RHEA:41000"/>
    </physiologicalReaction>
</comment>
<dbReference type="Pfam" id="PF01663">
    <property type="entry name" value="Phosphodiest"/>
    <property type="match status" value="2"/>
</dbReference>
<evidence type="ECO:0000256" key="5">
    <source>
        <dbReference type="ARBA" id="ARBA00022475"/>
    </source>
</evidence>
<dbReference type="PANTHER" id="PTHR10151">
    <property type="entry name" value="ECTONUCLEOTIDE PYROPHOSPHATASE/PHOSPHODIESTERASE"/>
    <property type="match status" value="1"/>
</dbReference>
<evidence type="ECO:0000256" key="8">
    <source>
        <dbReference type="ARBA" id="ARBA00022723"/>
    </source>
</evidence>
<dbReference type="GO" id="GO:0046872">
    <property type="term" value="F:metal ion binding"/>
    <property type="evidence" value="ECO:0007669"/>
    <property type="project" value="UniProtKB-KW"/>
</dbReference>
<dbReference type="AlphaFoldDB" id="A0A8X6XZ76"/>
<evidence type="ECO:0000256" key="1">
    <source>
        <dbReference type="ARBA" id="ARBA00001947"/>
    </source>
</evidence>
<dbReference type="InterPro" id="IPR036691">
    <property type="entry name" value="Endo/exonu/phosph_ase_sf"/>
</dbReference>
<evidence type="ECO:0000256" key="16">
    <source>
        <dbReference type="ARBA" id="ARBA00023180"/>
    </source>
</evidence>
<evidence type="ECO:0000256" key="7">
    <source>
        <dbReference type="ARBA" id="ARBA00022622"/>
    </source>
</evidence>
<comment type="catalytic activity">
    <reaction evidence="22">
        <text>1-(9Z-octadecenoyl)-sn-glycero-3-phosphocholine + H2O = 1-(9Z-octadecenoyl)-sn-glycerol + phosphocholine + H(+)</text>
        <dbReference type="Rhea" id="RHEA:41091"/>
        <dbReference type="ChEBI" id="CHEBI:15377"/>
        <dbReference type="ChEBI" id="CHEBI:15378"/>
        <dbReference type="ChEBI" id="CHEBI:28610"/>
        <dbReference type="ChEBI" id="CHEBI:75757"/>
        <dbReference type="ChEBI" id="CHEBI:295975"/>
    </reaction>
    <physiologicalReaction direction="left-to-right" evidence="22">
        <dbReference type="Rhea" id="RHEA:41092"/>
    </physiologicalReaction>
</comment>
<evidence type="ECO:0000256" key="10">
    <source>
        <dbReference type="ARBA" id="ARBA00022801"/>
    </source>
</evidence>
<evidence type="ECO:0000256" key="19">
    <source>
        <dbReference type="ARBA" id="ARBA00032556"/>
    </source>
</evidence>
<keyword evidence="8" id="KW-0479">Metal-binding</keyword>
<evidence type="ECO:0000256" key="9">
    <source>
        <dbReference type="ARBA" id="ARBA00022729"/>
    </source>
</evidence>
<evidence type="ECO:0000256" key="4">
    <source>
        <dbReference type="ARBA" id="ARBA00012318"/>
    </source>
</evidence>
<keyword evidence="12" id="KW-0442">Lipid degradation</keyword>
<feature type="chain" id="PRO_5036470048" description="glycerophosphocholine cholinephosphodiesterase" evidence="32">
    <location>
        <begin position="24"/>
        <end position="1183"/>
    </location>
</feature>
<evidence type="ECO:0000256" key="15">
    <source>
        <dbReference type="ARBA" id="ARBA00023157"/>
    </source>
</evidence>
<sequence>MASLGMLLSRALVLLSGISLSMAFPSFPADTEKVILVLVDGVRWDYLNDSSYGGFDRMASNGVRAEYVTPVFPSNSYPNWYSIVTGLYPESHGIVQNYMYDAEKDDLFLMALHSNASHAHWWNDAEPVWVTAEKRDLKSAVYWWDGCQVVIQGKKPTKCEEYANYWVWGKVNKDTLHAMTDILDKFQKDNFRLGLVYYEAVDANGHFRGPDSEERIQSLRDIDSILDSVQNEISRRGMENQFNMAAMEDDAFFDALQKHCKIIESALMSKCNMNYQVLEDARQALGELKASIYKNFERVKAANFLEVCKQSLKEAIVSQVTPKQSYASVVAPSGVTKNKEKSSDYCLVVDSDNCSSEDVKKIIKAKINPAESKLGVCDLKNIRGNKLLVKCLSENDRDRLLTEIQEKYPELKASLPKRRNPAIIVKNVPNEVNNEYLLKVISEQNLEIIVDDESIRQCKVRFTLKTFQHTRHVVIETHPTVRKSILRQTRLKIIWSVCDVDYFLIINRCFNCLGYNHRADECNSTLACFHCYGEHKGQDCPNRNAVACTNCMRFNHKTKNIHKKAAIIVRSHHLSTFIDYKNTDYNMVTLEVITGSTAFTLFSYYFEPSKNIDSDLHKISQVFSSKNLNRLAWSMDSNSKSELWFSPYSDVRGDKLSKFISANNLFIINEDCDPTFRATQGTSHIDIIVVSSDLLEDNLSWCLSENESLSDHVMIEFEVNLIVVSDHGMSAVNPDGPKVIDIEKAISLKDVKLMLDRGAVSMILPEEGRAEKLYEDLKKGSIQGLTVYRKRDIPEHYHLKRHKLVQPILLIADEGYVIKALSDPKKMKPFAERIFKGYHGYDPYKVKDMRTIFYARGPSFKKGMVSSPLEMVDHYNAICKAMGMEPLANNGSWPRVREMLTGNALRPEKHIGPDKKQKAVKFNKNKSTLGNKKKNIFKGKRKNSAPSQADLHILYVVLFTFIAILFRDKIKHRNVTKMDYRNRLNINLERRSSWNTLDKTLCSFWETENISEEQPIIRYELSYCEKHFEKTHFRKPCGRYSVFLPFKENIQENVNLGDSRSIASKRLDQLWRRLDRDPKLNNLYTKFIEEYISLDHMEEITNIDDITSEEGFFLPHHGVLRAGNHSCPLRMVFNGSQKTDLDISLNDVLCKGGVIQDDLFSIMLRARKHAYFLAVILVICLGK</sequence>
<evidence type="ECO:0000256" key="21">
    <source>
        <dbReference type="ARBA" id="ARBA00047290"/>
    </source>
</evidence>
<evidence type="ECO:0000256" key="14">
    <source>
        <dbReference type="ARBA" id="ARBA00023136"/>
    </source>
</evidence>
<evidence type="ECO:0000256" key="11">
    <source>
        <dbReference type="ARBA" id="ARBA00022833"/>
    </source>
</evidence>
<keyword evidence="13" id="KW-0443">Lipid metabolism</keyword>
<comment type="catalytic activity">
    <reaction evidence="23">
        <text>glycero-2-phosphocholine + H2O = phosphocholine + glycerol + H(+)</text>
        <dbReference type="Rhea" id="RHEA:61684"/>
        <dbReference type="ChEBI" id="CHEBI:15377"/>
        <dbReference type="ChEBI" id="CHEBI:15378"/>
        <dbReference type="ChEBI" id="CHEBI:17754"/>
        <dbReference type="ChEBI" id="CHEBI:144950"/>
        <dbReference type="ChEBI" id="CHEBI:295975"/>
    </reaction>
    <physiologicalReaction direction="left-to-right" evidence="23">
        <dbReference type="Rhea" id="RHEA:61685"/>
    </physiologicalReaction>
</comment>
<evidence type="ECO:0000256" key="13">
    <source>
        <dbReference type="ARBA" id="ARBA00023098"/>
    </source>
</evidence>
<keyword evidence="5" id="KW-1003">Cell membrane</keyword>
<evidence type="ECO:0000256" key="2">
    <source>
        <dbReference type="ARBA" id="ARBA00004609"/>
    </source>
</evidence>
<evidence type="ECO:0000256" key="28">
    <source>
        <dbReference type="ARBA" id="ARBA00048234"/>
    </source>
</evidence>
<evidence type="ECO:0000256" key="29">
    <source>
        <dbReference type="ARBA" id="ARBA00048703"/>
    </source>
</evidence>
<comment type="caution">
    <text evidence="33">The sequence shown here is derived from an EMBL/GenBank/DDBJ whole genome shotgun (WGS) entry which is preliminary data.</text>
</comment>
<keyword evidence="15" id="KW-1015">Disulfide bond</keyword>
<dbReference type="GO" id="GO:0047390">
    <property type="term" value="F:glycerophosphocholine cholinephosphodiesterase activity"/>
    <property type="evidence" value="ECO:0007669"/>
    <property type="project" value="UniProtKB-EC"/>
</dbReference>
<dbReference type="Gene3D" id="3.30.1360.180">
    <property type="match status" value="1"/>
</dbReference>
<gene>
    <name evidence="33" type="primary">enpp6</name>
    <name evidence="33" type="ORF">TNIN_181581</name>
</gene>
<comment type="catalytic activity">
    <reaction evidence="30">
        <text>1-(9Z,12Z)-octadecadienoyl-sn-glycero-3-phosphocholine + H2O = 1-(9Z,12Z-octadecadienoyl)-sn-glycerol + phosphocholine + H(+)</text>
        <dbReference type="Rhea" id="RHEA:41115"/>
        <dbReference type="ChEBI" id="CHEBI:15377"/>
        <dbReference type="ChEBI" id="CHEBI:15378"/>
        <dbReference type="ChEBI" id="CHEBI:28733"/>
        <dbReference type="ChEBI" id="CHEBI:75561"/>
        <dbReference type="ChEBI" id="CHEBI:295975"/>
    </reaction>
    <physiologicalReaction direction="left-to-right" evidence="30">
        <dbReference type="Rhea" id="RHEA:41116"/>
    </physiologicalReaction>
</comment>
<dbReference type="CDD" id="cd16018">
    <property type="entry name" value="Enpp"/>
    <property type="match status" value="1"/>
</dbReference>
<comment type="cofactor">
    <cofactor evidence="1">
        <name>Zn(2+)</name>
        <dbReference type="ChEBI" id="CHEBI:29105"/>
    </cofactor>
</comment>
<dbReference type="GO" id="GO:0005886">
    <property type="term" value="C:plasma membrane"/>
    <property type="evidence" value="ECO:0007669"/>
    <property type="project" value="UniProtKB-SubCell"/>
</dbReference>
<dbReference type="OrthoDB" id="415411at2759"/>
<keyword evidence="9 32" id="KW-0732">Signal</keyword>
<keyword evidence="34" id="KW-1185">Reference proteome</keyword>
<dbReference type="GO" id="GO:0016042">
    <property type="term" value="P:lipid catabolic process"/>
    <property type="evidence" value="ECO:0007669"/>
    <property type="project" value="UniProtKB-KW"/>
</dbReference>
<protein>
    <recommendedName>
        <fullName evidence="4">glycerophosphocholine cholinephosphodiesterase</fullName>
        <ecNumber evidence="4">3.1.4.38</ecNumber>
    </recommendedName>
    <alternativeName>
        <fullName evidence="19">Choline-specific glycerophosphodiester phosphodiesterase</fullName>
    </alternativeName>
    <alternativeName>
        <fullName evidence="18">Ectonucleotide pyrophosphatase/phosphodiesterase family member 6</fullName>
    </alternativeName>
</protein>
<dbReference type="EMBL" id="BMAV01013525">
    <property type="protein sequence ID" value="GFY61270.1"/>
    <property type="molecule type" value="Genomic_DNA"/>
</dbReference>
<evidence type="ECO:0000256" key="3">
    <source>
        <dbReference type="ARBA" id="ARBA00010594"/>
    </source>
</evidence>
<evidence type="ECO:0000313" key="33">
    <source>
        <dbReference type="EMBL" id="GFY61270.1"/>
    </source>
</evidence>
<proteinExistence type="inferred from homology"/>
<feature type="signal peptide" evidence="32">
    <location>
        <begin position="1"/>
        <end position="23"/>
    </location>
</feature>
<evidence type="ECO:0000313" key="34">
    <source>
        <dbReference type="Proteomes" id="UP000886998"/>
    </source>
</evidence>
<dbReference type="GO" id="GO:0098552">
    <property type="term" value="C:side of membrane"/>
    <property type="evidence" value="ECO:0007669"/>
    <property type="project" value="UniProtKB-KW"/>
</dbReference>
<comment type="function">
    <text evidence="20">Choline-specific glycerophosphodiesterase that hydrolyzes glycerophosphocholine (GPC) and lysophosphatidylcholine (LPC) and contributes to supplying choline to the cells. Has a preference for LPC with short (12:0 and 14:0) or polyunsaturated (18:2 and 20:4) fatty acids. In vitro, hydrolyzes only choline-containing lysophospholipids, such as sphingosylphosphorylcholine (SPC), platelet-activating factor (PAF) and lysoPAF, but not other lysophospholipids.</text>
</comment>
<evidence type="ECO:0000256" key="31">
    <source>
        <dbReference type="ARBA" id="ARBA00049320"/>
    </source>
</evidence>
<keyword evidence="14" id="KW-0472">Membrane</keyword>
<comment type="catalytic activity">
    <reaction evidence="27">
        <text>1-hexadecanoyl-sn-glycero-3-phosphocholine + H2O = 1-hexadecanoyl-sn-glycerol + phosphocholine + H(+)</text>
        <dbReference type="Rhea" id="RHEA:41119"/>
        <dbReference type="ChEBI" id="CHEBI:15377"/>
        <dbReference type="ChEBI" id="CHEBI:15378"/>
        <dbReference type="ChEBI" id="CHEBI:72998"/>
        <dbReference type="ChEBI" id="CHEBI:75542"/>
        <dbReference type="ChEBI" id="CHEBI:295975"/>
    </reaction>
    <physiologicalReaction direction="left-to-right" evidence="27">
        <dbReference type="Rhea" id="RHEA:41120"/>
    </physiologicalReaction>
</comment>
<evidence type="ECO:0000256" key="20">
    <source>
        <dbReference type="ARBA" id="ARBA00046203"/>
    </source>
</evidence>
<keyword evidence="11" id="KW-0862">Zinc</keyword>
<dbReference type="SUPFAM" id="SSF56219">
    <property type="entry name" value="DNase I-like"/>
    <property type="match status" value="1"/>
</dbReference>
<dbReference type="InterPro" id="IPR017850">
    <property type="entry name" value="Alkaline_phosphatase_core_sf"/>
</dbReference>
<keyword evidence="17" id="KW-0449">Lipoprotein</keyword>
<comment type="catalytic activity">
    <reaction evidence="21">
        <text>1-dodecanoyl-sn-glycero-3-phosphocholine + H2O = 1-dodecanoyl-sn-glycerol + phosphocholine + H(+)</text>
        <dbReference type="Rhea" id="RHEA:41127"/>
        <dbReference type="ChEBI" id="CHEBI:15377"/>
        <dbReference type="ChEBI" id="CHEBI:15378"/>
        <dbReference type="ChEBI" id="CHEBI:74966"/>
        <dbReference type="ChEBI" id="CHEBI:75529"/>
        <dbReference type="ChEBI" id="CHEBI:295975"/>
    </reaction>
    <physiologicalReaction direction="left-to-right" evidence="21">
        <dbReference type="Rhea" id="RHEA:41128"/>
    </physiologicalReaction>
</comment>
<evidence type="ECO:0000256" key="32">
    <source>
        <dbReference type="SAM" id="SignalP"/>
    </source>
</evidence>
<evidence type="ECO:0000256" key="24">
    <source>
        <dbReference type="ARBA" id="ARBA00047494"/>
    </source>
</evidence>
<dbReference type="PANTHER" id="PTHR10151:SF66">
    <property type="entry name" value="GLYCEROPHOSPHOCHOLINE CHOLINEPHOSPHODIESTERASE ENPP6"/>
    <property type="match status" value="1"/>
</dbReference>
<dbReference type="Proteomes" id="UP000886998">
    <property type="component" value="Unassembled WGS sequence"/>
</dbReference>